<dbReference type="AlphaFoldDB" id="A0ABD3MMM0"/>
<keyword evidence="1" id="KW-0175">Coiled coil</keyword>
<accession>A0ABD3MMM0</accession>
<protein>
    <submittedName>
        <fullName evidence="3">Uncharacterized protein</fullName>
    </submittedName>
</protein>
<keyword evidence="4" id="KW-1185">Reference proteome</keyword>
<name>A0ABD3MMM0_9STRA</name>
<comment type="caution">
    <text evidence="3">The sequence shown here is derived from an EMBL/GenBank/DDBJ whole genome shotgun (WGS) entry which is preliminary data.</text>
</comment>
<evidence type="ECO:0000256" key="1">
    <source>
        <dbReference type="SAM" id="Coils"/>
    </source>
</evidence>
<feature type="transmembrane region" description="Helical" evidence="2">
    <location>
        <begin position="32"/>
        <end position="58"/>
    </location>
</feature>
<sequence length="580" mass="64858">MAAATSTTSTNTARDDVPQSQREFNATPLKKLCILFLSFTAAVGLLSTTIVIVAPILIATTHRFPSLSLQQQMSKIAGGGHPSHDEIIYVPPTQEDLDRIRQELEVSEILPAFDSGVDKSDNPRSASRIQSVIATTESQLQQLEREWNMVKKEIDELTGSYNSFLERWDQDTSRNVMSVDESATMQYFESRLTALRTILGGQRTSFMDLDRHDMTNLLTSAVDELHWLLNAEDESEDAHKTLLFLNSNNLLFNVLTNESAPTKNETNQTSCQSSYLDLNEGNPSSEFIPTAKPVKISTASHAITDETARESDLYFLVKEIKRKLVWEEDDESMSRPPFISDEELDNIRSNIAPMISSIENMRNSALDKERKVREYWVDRIETFVSELESSDDVGSNGANDSNDALLCASTGLVGELMEAGLETFRRKGDLRSELEDVALRSVMDAPPEQAAILLSDLQKIEVPKIDYTSDETTSTRPATSSWKVGKNSIAYVVDGPWLLRGVVNWIDYFVDAISGYNVCGANEEIWNTSWQNEDPVGVIESADIAPEYSHMVGERIFSSAANNLPHLGEVLRWIYKIRSS</sequence>
<evidence type="ECO:0000313" key="3">
    <source>
        <dbReference type="EMBL" id="KAL3764093.1"/>
    </source>
</evidence>
<gene>
    <name evidence="3" type="ORF">ACHAWU_003905</name>
</gene>
<evidence type="ECO:0000313" key="4">
    <source>
        <dbReference type="Proteomes" id="UP001530293"/>
    </source>
</evidence>
<reference evidence="3 4" key="1">
    <citation type="submission" date="2024-10" db="EMBL/GenBank/DDBJ databases">
        <title>Updated reference genomes for cyclostephanoid diatoms.</title>
        <authorList>
            <person name="Roberts W.R."/>
            <person name="Alverson A.J."/>
        </authorList>
    </citation>
    <scope>NUCLEOTIDE SEQUENCE [LARGE SCALE GENOMIC DNA]</scope>
    <source>
        <strain evidence="3 4">AJA232-27</strain>
    </source>
</reference>
<organism evidence="3 4">
    <name type="scientific">Discostella pseudostelligera</name>
    <dbReference type="NCBI Taxonomy" id="259834"/>
    <lineage>
        <taxon>Eukaryota</taxon>
        <taxon>Sar</taxon>
        <taxon>Stramenopiles</taxon>
        <taxon>Ochrophyta</taxon>
        <taxon>Bacillariophyta</taxon>
        <taxon>Coscinodiscophyceae</taxon>
        <taxon>Thalassiosirophycidae</taxon>
        <taxon>Stephanodiscales</taxon>
        <taxon>Stephanodiscaceae</taxon>
        <taxon>Discostella</taxon>
    </lineage>
</organism>
<keyword evidence="2" id="KW-0472">Membrane</keyword>
<evidence type="ECO:0000256" key="2">
    <source>
        <dbReference type="SAM" id="Phobius"/>
    </source>
</evidence>
<keyword evidence="2" id="KW-1133">Transmembrane helix</keyword>
<dbReference type="EMBL" id="JALLBG020000108">
    <property type="protein sequence ID" value="KAL3764093.1"/>
    <property type="molecule type" value="Genomic_DNA"/>
</dbReference>
<proteinExistence type="predicted"/>
<dbReference type="Proteomes" id="UP001530293">
    <property type="component" value="Unassembled WGS sequence"/>
</dbReference>
<keyword evidence="2" id="KW-0812">Transmembrane</keyword>
<feature type="coiled-coil region" evidence="1">
    <location>
        <begin position="126"/>
        <end position="160"/>
    </location>
</feature>